<dbReference type="Gene3D" id="3.80.10.10">
    <property type="entry name" value="Ribonuclease Inhibitor"/>
    <property type="match status" value="1"/>
</dbReference>
<dbReference type="AlphaFoldDB" id="A0AAW1NNE0"/>
<dbReference type="SUPFAM" id="SSF52058">
    <property type="entry name" value="L domain-like"/>
    <property type="match status" value="1"/>
</dbReference>
<name>A0AAW1NNE0_9CHLO</name>
<dbReference type="EMBL" id="JALJOQ010000183">
    <property type="protein sequence ID" value="KAK9791123.1"/>
    <property type="molecule type" value="Genomic_DNA"/>
</dbReference>
<accession>A0AAW1NNE0</accession>
<keyword evidence="3" id="KW-1185">Reference proteome</keyword>
<proteinExistence type="predicted"/>
<comment type="subcellular location">
    <subcellularLocation>
        <location evidence="1">Cytoplasm</location>
        <location evidence="1">Cytoskeleton</location>
        <location evidence="1">Cilium axoneme</location>
    </subcellularLocation>
</comment>
<comment type="caution">
    <text evidence="2">The sequence shown here is derived from an EMBL/GenBank/DDBJ whole genome shotgun (WGS) entry which is preliminary data.</text>
</comment>
<dbReference type="InterPro" id="IPR032675">
    <property type="entry name" value="LRR_dom_sf"/>
</dbReference>
<evidence type="ECO:0000256" key="1">
    <source>
        <dbReference type="ARBA" id="ARBA00004430"/>
    </source>
</evidence>
<evidence type="ECO:0000313" key="3">
    <source>
        <dbReference type="Proteomes" id="UP001465755"/>
    </source>
</evidence>
<dbReference type="GO" id="GO:0005930">
    <property type="term" value="C:axoneme"/>
    <property type="evidence" value="ECO:0007669"/>
    <property type="project" value="UniProtKB-SubCell"/>
</dbReference>
<organism evidence="2 3">
    <name type="scientific">Symbiochloris irregularis</name>
    <dbReference type="NCBI Taxonomy" id="706552"/>
    <lineage>
        <taxon>Eukaryota</taxon>
        <taxon>Viridiplantae</taxon>
        <taxon>Chlorophyta</taxon>
        <taxon>core chlorophytes</taxon>
        <taxon>Trebouxiophyceae</taxon>
        <taxon>Trebouxiales</taxon>
        <taxon>Trebouxiaceae</taxon>
        <taxon>Symbiochloris</taxon>
    </lineage>
</organism>
<dbReference type="Proteomes" id="UP001465755">
    <property type="component" value="Unassembled WGS sequence"/>
</dbReference>
<sequence>MPAGGRPFTNIYRVNFICSLTKLTDINVRGPLFIRDLQQLANLPHLSKLHLIDISLSSFQGFQQFKQLNHRA</sequence>
<protein>
    <submittedName>
        <fullName evidence="2">Uncharacterized protein</fullName>
    </submittedName>
</protein>
<evidence type="ECO:0000313" key="2">
    <source>
        <dbReference type="EMBL" id="KAK9791123.1"/>
    </source>
</evidence>
<reference evidence="2 3" key="1">
    <citation type="journal article" date="2024" name="Nat. Commun.">
        <title>Phylogenomics reveals the evolutionary origins of lichenization in chlorophyte algae.</title>
        <authorList>
            <person name="Puginier C."/>
            <person name="Libourel C."/>
            <person name="Otte J."/>
            <person name="Skaloud P."/>
            <person name="Haon M."/>
            <person name="Grisel S."/>
            <person name="Petersen M."/>
            <person name="Berrin J.G."/>
            <person name="Delaux P.M."/>
            <person name="Dal Grande F."/>
            <person name="Keller J."/>
        </authorList>
    </citation>
    <scope>NUCLEOTIDE SEQUENCE [LARGE SCALE GENOMIC DNA]</scope>
    <source>
        <strain evidence="2 3">SAG 2036</strain>
    </source>
</reference>
<gene>
    <name evidence="2" type="ORF">WJX73_001822</name>
</gene>